<accession>A0ABT6MU72</accession>
<evidence type="ECO:0000256" key="8">
    <source>
        <dbReference type="ARBA" id="ARBA00023136"/>
    </source>
</evidence>
<dbReference type="PANTHER" id="PTHR30093">
    <property type="entry name" value="GENERAL SECRETION PATHWAY PROTEIN G"/>
    <property type="match status" value="1"/>
</dbReference>
<dbReference type="NCBIfam" id="TIGR02532">
    <property type="entry name" value="IV_pilin_GFxxxE"/>
    <property type="match status" value="1"/>
</dbReference>
<evidence type="ECO:0000256" key="2">
    <source>
        <dbReference type="ARBA" id="ARBA00021549"/>
    </source>
</evidence>
<feature type="domain" description="General secretion pathway GspH" evidence="12">
    <location>
        <begin position="53"/>
        <end position="168"/>
    </location>
</feature>
<evidence type="ECO:0000256" key="9">
    <source>
        <dbReference type="ARBA" id="ARBA00025772"/>
    </source>
</evidence>
<evidence type="ECO:0000256" key="6">
    <source>
        <dbReference type="ARBA" id="ARBA00022692"/>
    </source>
</evidence>
<evidence type="ECO:0000256" key="10">
    <source>
        <dbReference type="ARBA" id="ARBA00030775"/>
    </source>
</evidence>
<dbReference type="InterPro" id="IPR022346">
    <property type="entry name" value="T2SS_GspH"/>
</dbReference>
<evidence type="ECO:0000313" key="13">
    <source>
        <dbReference type="EMBL" id="MDH7454172.1"/>
    </source>
</evidence>
<dbReference type="PANTHER" id="PTHR30093:SF41">
    <property type="entry name" value="TYPE II SECRETION SYSTEM PROTEIN H"/>
    <property type="match status" value="1"/>
</dbReference>
<feature type="transmembrane region" description="Helical" evidence="11">
    <location>
        <begin position="20"/>
        <end position="42"/>
    </location>
</feature>
<evidence type="ECO:0000256" key="3">
    <source>
        <dbReference type="ARBA" id="ARBA00022475"/>
    </source>
</evidence>
<keyword evidence="7 11" id="KW-1133">Transmembrane helix</keyword>
<dbReference type="InterPro" id="IPR045584">
    <property type="entry name" value="Pilin-like"/>
</dbReference>
<evidence type="ECO:0000256" key="4">
    <source>
        <dbReference type="ARBA" id="ARBA00022481"/>
    </source>
</evidence>
<dbReference type="SUPFAM" id="SSF54523">
    <property type="entry name" value="Pili subunits"/>
    <property type="match status" value="1"/>
</dbReference>
<keyword evidence="6 11" id="KW-0812">Transmembrane</keyword>
<organism evidence="13 14">
    <name type="scientific">Luteimonas composti</name>
    <dbReference type="NCBI Taxonomy" id="398257"/>
    <lineage>
        <taxon>Bacteria</taxon>
        <taxon>Pseudomonadati</taxon>
        <taxon>Pseudomonadota</taxon>
        <taxon>Gammaproteobacteria</taxon>
        <taxon>Lysobacterales</taxon>
        <taxon>Lysobacteraceae</taxon>
        <taxon>Luteimonas</taxon>
    </lineage>
</organism>
<comment type="subcellular location">
    <subcellularLocation>
        <location evidence="1">Cell inner membrane</location>
        <topology evidence="1">Single-pass membrane protein</topology>
    </subcellularLocation>
</comment>
<keyword evidence="8 11" id="KW-0472">Membrane</keyword>
<dbReference type="Pfam" id="PF07963">
    <property type="entry name" value="N_methyl"/>
    <property type="match status" value="1"/>
</dbReference>
<evidence type="ECO:0000256" key="7">
    <source>
        <dbReference type="ARBA" id="ARBA00022989"/>
    </source>
</evidence>
<dbReference type="Pfam" id="PF12019">
    <property type="entry name" value="GspH"/>
    <property type="match status" value="1"/>
</dbReference>
<evidence type="ECO:0000256" key="1">
    <source>
        <dbReference type="ARBA" id="ARBA00004377"/>
    </source>
</evidence>
<name>A0ABT6MU72_9GAMM</name>
<comment type="caution">
    <text evidence="13">The sequence shown here is derived from an EMBL/GenBank/DDBJ whole genome shotgun (WGS) entry which is preliminary data.</text>
</comment>
<dbReference type="PROSITE" id="PS00409">
    <property type="entry name" value="PROKAR_NTER_METHYL"/>
    <property type="match status" value="1"/>
</dbReference>
<dbReference type="InterPro" id="IPR012902">
    <property type="entry name" value="N_methyl_site"/>
</dbReference>
<evidence type="ECO:0000256" key="11">
    <source>
        <dbReference type="SAM" id="Phobius"/>
    </source>
</evidence>
<evidence type="ECO:0000256" key="5">
    <source>
        <dbReference type="ARBA" id="ARBA00022519"/>
    </source>
</evidence>
<dbReference type="Proteomes" id="UP001160550">
    <property type="component" value="Unassembled WGS sequence"/>
</dbReference>
<keyword evidence="4" id="KW-0488">Methylation</keyword>
<evidence type="ECO:0000259" key="12">
    <source>
        <dbReference type="Pfam" id="PF12019"/>
    </source>
</evidence>
<gene>
    <name evidence="13" type="ORF">QF205_13985</name>
</gene>
<reference evidence="13" key="1">
    <citation type="journal article" date="2007" name="Int. J. Syst. Evol. Microbiol.">
        <title>Luteimonas composti sp. nov., a moderately thermophilic bacterium isolated from food waste.</title>
        <authorList>
            <person name="Young C.C."/>
            <person name="Kampfer P."/>
            <person name="Chen W.M."/>
            <person name="Yen W.S."/>
            <person name="Arun A.B."/>
            <person name="Lai W.A."/>
            <person name="Shen F.T."/>
            <person name="Rekha P.D."/>
            <person name="Lin K.Y."/>
            <person name="Chou J.H."/>
        </authorList>
    </citation>
    <scope>NUCLEOTIDE SEQUENCE</scope>
    <source>
        <strain evidence="13">CC-YY355</strain>
    </source>
</reference>
<proteinExistence type="inferred from homology"/>
<sequence length="183" mass="19197">MAKEGDEMDARMRGFTLVETVLATAILALLAALSLPAFGALLERQRANAAMGALSAQMQLARMAAITYRSPAVLCPSSDGGTCDGGTDWSGGWMLFLDPDGNQRPDTTDEVLRVETAPDRQGVRVVGTTGRPRLRYMPDGRSAGTNLTLSVCGATGELLGAVIVNNMGRPRSFRPTAPAACPG</sequence>
<dbReference type="RefSeq" id="WP_280943374.1">
    <property type="nucleotide sequence ID" value="NZ_JARYGX010000023.1"/>
</dbReference>
<keyword evidence="5" id="KW-0997">Cell inner membrane</keyword>
<dbReference type="EMBL" id="JARYGX010000023">
    <property type="protein sequence ID" value="MDH7454172.1"/>
    <property type="molecule type" value="Genomic_DNA"/>
</dbReference>
<dbReference type="Gene3D" id="3.55.40.10">
    <property type="entry name" value="minor pseudopilin epsh domain"/>
    <property type="match status" value="1"/>
</dbReference>
<keyword evidence="3" id="KW-1003">Cell membrane</keyword>
<evidence type="ECO:0000313" key="14">
    <source>
        <dbReference type="Proteomes" id="UP001160550"/>
    </source>
</evidence>
<keyword evidence="14" id="KW-1185">Reference proteome</keyword>
<comment type="similarity">
    <text evidence="9">Belongs to the GSP H family.</text>
</comment>
<protein>
    <recommendedName>
        <fullName evidence="2">Type II secretion system protein H</fullName>
    </recommendedName>
    <alternativeName>
        <fullName evidence="10">General secretion pathway protein H</fullName>
    </alternativeName>
</protein>
<reference evidence="13" key="2">
    <citation type="submission" date="2023-04" db="EMBL/GenBank/DDBJ databases">
        <authorList>
            <person name="Sun J.-Q."/>
        </authorList>
    </citation>
    <scope>NUCLEOTIDE SEQUENCE</scope>
    <source>
        <strain evidence="13">CC-YY355</strain>
    </source>
</reference>